<accession>A0A4Y7TGJ8</accession>
<name>A0A4Y7TGJ8_COPMI</name>
<protein>
    <submittedName>
        <fullName evidence="2">Uncharacterized protein</fullName>
    </submittedName>
</protein>
<feature type="region of interest" description="Disordered" evidence="1">
    <location>
        <begin position="60"/>
        <end position="79"/>
    </location>
</feature>
<dbReference type="Proteomes" id="UP000298030">
    <property type="component" value="Unassembled WGS sequence"/>
</dbReference>
<gene>
    <name evidence="2" type="ORF">FA13DRAFT_199433</name>
</gene>
<dbReference type="EMBL" id="QPFP01000013">
    <property type="protein sequence ID" value="TEB33300.1"/>
    <property type="molecule type" value="Genomic_DNA"/>
</dbReference>
<evidence type="ECO:0000313" key="3">
    <source>
        <dbReference type="Proteomes" id="UP000298030"/>
    </source>
</evidence>
<reference evidence="2 3" key="1">
    <citation type="journal article" date="2019" name="Nat. Ecol. Evol.">
        <title>Megaphylogeny resolves global patterns of mushroom evolution.</title>
        <authorList>
            <person name="Varga T."/>
            <person name="Krizsan K."/>
            <person name="Foldi C."/>
            <person name="Dima B."/>
            <person name="Sanchez-Garcia M."/>
            <person name="Sanchez-Ramirez S."/>
            <person name="Szollosi G.J."/>
            <person name="Szarkandi J.G."/>
            <person name="Papp V."/>
            <person name="Albert L."/>
            <person name="Andreopoulos W."/>
            <person name="Angelini C."/>
            <person name="Antonin V."/>
            <person name="Barry K.W."/>
            <person name="Bougher N.L."/>
            <person name="Buchanan P."/>
            <person name="Buyck B."/>
            <person name="Bense V."/>
            <person name="Catcheside P."/>
            <person name="Chovatia M."/>
            <person name="Cooper J."/>
            <person name="Damon W."/>
            <person name="Desjardin D."/>
            <person name="Finy P."/>
            <person name="Geml J."/>
            <person name="Haridas S."/>
            <person name="Hughes K."/>
            <person name="Justo A."/>
            <person name="Karasinski D."/>
            <person name="Kautmanova I."/>
            <person name="Kiss B."/>
            <person name="Kocsube S."/>
            <person name="Kotiranta H."/>
            <person name="LaButti K.M."/>
            <person name="Lechner B.E."/>
            <person name="Liimatainen K."/>
            <person name="Lipzen A."/>
            <person name="Lukacs Z."/>
            <person name="Mihaltcheva S."/>
            <person name="Morgado L.N."/>
            <person name="Niskanen T."/>
            <person name="Noordeloos M.E."/>
            <person name="Ohm R.A."/>
            <person name="Ortiz-Santana B."/>
            <person name="Ovrebo C."/>
            <person name="Racz N."/>
            <person name="Riley R."/>
            <person name="Savchenko A."/>
            <person name="Shiryaev A."/>
            <person name="Soop K."/>
            <person name="Spirin V."/>
            <person name="Szebenyi C."/>
            <person name="Tomsovsky M."/>
            <person name="Tulloss R.E."/>
            <person name="Uehling J."/>
            <person name="Grigoriev I.V."/>
            <person name="Vagvolgyi C."/>
            <person name="Papp T."/>
            <person name="Martin F.M."/>
            <person name="Miettinen O."/>
            <person name="Hibbett D.S."/>
            <person name="Nagy L.G."/>
        </authorList>
    </citation>
    <scope>NUCLEOTIDE SEQUENCE [LARGE SCALE GENOMIC DNA]</scope>
    <source>
        <strain evidence="2 3">FP101781</strain>
    </source>
</reference>
<dbReference type="AlphaFoldDB" id="A0A4Y7TGJ8"/>
<organism evidence="2 3">
    <name type="scientific">Coprinellus micaceus</name>
    <name type="common">Glistening ink-cap mushroom</name>
    <name type="synonym">Coprinus micaceus</name>
    <dbReference type="NCBI Taxonomy" id="71717"/>
    <lineage>
        <taxon>Eukaryota</taxon>
        <taxon>Fungi</taxon>
        <taxon>Dikarya</taxon>
        <taxon>Basidiomycota</taxon>
        <taxon>Agaricomycotina</taxon>
        <taxon>Agaricomycetes</taxon>
        <taxon>Agaricomycetidae</taxon>
        <taxon>Agaricales</taxon>
        <taxon>Agaricineae</taxon>
        <taxon>Psathyrellaceae</taxon>
        <taxon>Coprinellus</taxon>
    </lineage>
</organism>
<evidence type="ECO:0000256" key="1">
    <source>
        <dbReference type="SAM" id="MobiDB-lite"/>
    </source>
</evidence>
<proteinExistence type="predicted"/>
<comment type="caution">
    <text evidence="2">The sequence shown here is derived from an EMBL/GenBank/DDBJ whole genome shotgun (WGS) entry which is preliminary data.</text>
</comment>
<sequence length="191" mass="21864">MGSFSNLCVFVVHRTAASSIPRAFWEELSKLATLETIDMKWARMVVVERFLKVMDTVSKEPNPPQALQTAIDPATESTDKAPNRPFPCLRTVVFRAVWAGASHCAVDLEQTGYGLSDKWKLFTPPVMYLRFIAVNLRQWKYLNDRRRLVLLSFQAEEGDLSGELDRQSRTMFKDVDNSTIDRLKGVARHVW</sequence>
<keyword evidence="3" id="KW-1185">Reference proteome</keyword>
<evidence type="ECO:0000313" key="2">
    <source>
        <dbReference type="EMBL" id="TEB33300.1"/>
    </source>
</evidence>